<accession>A0A7W9FLR2</accession>
<reference evidence="5 6" key="1">
    <citation type="submission" date="2020-08" db="EMBL/GenBank/DDBJ databases">
        <title>Genomic Encyclopedia of Type Strains, Phase IV (KMG-IV): sequencing the most valuable type-strain genomes for metagenomic binning, comparative biology and taxonomic classification.</title>
        <authorList>
            <person name="Goeker M."/>
        </authorList>
    </citation>
    <scope>NUCLEOTIDE SEQUENCE [LARGE SCALE GENOMIC DNA]</scope>
    <source>
        <strain evidence="5 6">DSM 16268</strain>
    </source>
</reference>
<evidence type="ECO:0000259" key="4">
    <source>
        <dbReference type="PROSITE" id="PS51118"/>
    </source>
</evidence>
<evidence type="ECO:0000256" key="3">
    <source>
        <dbReference type="ARBA" id="ARBA00023163"/>
    </source>
</evidence>
<evidence type="ECO:0000313" key="5">
    <source>
        <dbReference type="EMBL" id="MBB5753002.1"/>
    </source>
</evidence>
<evidence type="ECO:0000256" key="2">
    <source>
        <dbReference type="ARBA" id="ARBA00023125"/>
    </source>
</evidence>
<feature type="domain" description="HTH hxlR-type" evidence="4">
    <location>
        <begin position="12"/>
        <end position="110"/>
    </location>
</feature>
<dbReference type="InterPro" id="IPR002577">
    <property type="entry name" value="HTH_HxlR"/>
</dbReference>
<dbReference type="PANTHER" id="PTHR33204:SF29">
    <property type="entry name" value="TRANSCRIPTIONAL REGULATOR"/>
    <property type="match status" value="1"/>
</dbReference>
<organism evidence="5 6">
    <name type="scientific">Prosthecomicrobium pneumaticum</name>
    <dbReference type="NCBI Taxonomy" id="81895"/>
    <lineage>
        <taxon>Bacteria</taxon>
        <taxon>Pseudomonadati</taxon>
        <taxon>Pseudomonadota</taxon>
        <taxon>Alphaproteobacteria</taxon>
        <taxon>Hyphomicrobiales</taxon>
        <taxon>Kaistiaceae</taxon>
        <taxon>Prosthecomicrobium</taxon>
    </lineage>
</organism>
<dbReference type="AlphaFoldDB" id="A0A7W9FLR2"/>
<sequence>MSRTAADPYEKCAVETALDLIDGKWKGVILFHLMGGTLRFNEIRRRAPGATQRVLTKQLRELEADGLILRTVYAEVPPRVEYRLSPLGESLSPIIEALKAWGTAYQESGAEARRAA</sequence>
<dbReference type="Gene3D" id="1.10.10.10">
    <property type="entry name" value="Winged helix-like DNA-binding domain superfamily/Winged helix DNA-binding domain"/>
    <property type="match status" value="1"/>
</dbReference>
<dbReference type="InterPro" id="IPR036388">
    <property type="entry name" value="WH-like_DNA-bd_sf"/>
</dbReference>
<dbReference type="EMBL" id="JACHOO010000003">
    <property type="protein sequence ID" value="MBB5753002.1"/>
    <property type="molecule type" value="Genomic_DNA"/>
</dbReference>
<proteinExistence type="predicted"/>
<gene>
    <name evidence="5" type="ORF">GGQ63_002056</name>
</gene>
<evidence type="ECO:0000256" key="1">
    <source>
        <dbReference type="ARBA" id="ARBA00023015"/>
    </source>
</evidence>
<dbReference type="PANTHER" id="PTHR33204">
    <property type="entry name" value="TRANSCRIPTIONAL REGULATOR, MARR FAMILY"/>
    <property type="match status" value="1"/>
</dbReference>
<keyword evidence="6" id="KW-1185">Reference proteome</keyword>
<evidence type="ECO:0000313" key="6">
    <source>
        <dbReference type="Proteomes" id="UP000523821"/>
    </source>
</evidence>
<dbReference type="Pfam" id="PF01638">
    <property type="entry name" value="HxlR"/>
    <property type="match status" value="1"/>
</dbReference>
<keyword evidence="3" id="KW-0804">Transcription</keyword>
<dbReference type="Proteomes" id="UP000523821">
    <property type="component" value="Unassembled WGS sequence"/>
</dbReference>
<name>A0A7W9FLR2_9HYPH</name>
<dbReference type="PROSITE" id="PS51118">
    <property type="entry name" value="HTH_HXLR"/>
    <property type="match status" value="1"/>
</dbReference>
<comment type="caution">
    <text evidence="5">The sequence shown here is derived from an EMBL/GenBank/DDBJ whole genome shotgun (WGS) entry which is preliminary data.</text>
</comment>
<keyword evidence="2 5" id="KW-0238">DNA-binding</keyword>
<keyword evidence="1" id="KW-0805">Transcription regulation</keyword>
<dbReference type="GO" id="GO:0003677">
    <property type="term" value="F:DNA binding"/>
    <property type="evidence" value="ECO:0007669"/>
    <property type="project" value="UniProtKB-KW"/>
</dbReference>
<dbReference type="RefSeq" id="WP_183855294.1">
    <property type="nucleotide sequence ID" value="NZ_JACHOO010000003.1"/>
</dbReference>
<dbReference type="SUPFAM" id="SSF46785">
    <property type="entry name" value="Winged helix' DNA-binding domain"/>
    <property type="match status" value="1"/>
</dbReference>
<protein>
    <submittedName>
        <fullName evidence="5">DNA-binding HxlR family transcriptional regulator</fullName>
    </submittedName>
</protein>
<dbReference type="InterPro" id="IPR036390">
    <property type="entry name" value="WH_DNA-bd_sf"/>
</dbReference>